<name>A0AAW6EHF4_9FIRM</name>
<dbReference type="EMBL" id="JAQMLU010000018">
    <property type="protein sequence ID" value="MDB8750853.1"/>
    <property type="molecule type" value="Genomic_DNA"/>
</dbReference>
<accession>A0AAW6EHF4</accession>
<comment type="caution">
    <text evidence="2">The sequence shown here is derived from an EMBL/GenBank/DDBJ whole genome shotgun (WGS) entry which is preliminary data.</text>
</comment>
<sequence length="85" mass="9389">MTVLSDELKRPSEPSEPAERKTNRLKRKDLRSACVSKSQAFVSYSVSKGYAVIVACAIMMIWTCVERFAGAPIDYGQAAHINIVP</sequence>
<dbReference type="AlphaFoldDB" id="A0AAW6EHF4"/>
<organism evidence="2 3">
    <name type="scientific">Ruminococcus bicirculans</name>
    <name type="common">ex Wegman et al. 2014</name>
    <dbReference type="NCBI Taxonomy" id="1160721"/>
    <lineage>
        <taxon>Bacteria</taxon>
        <taxon>Bacillati</taxon>
        <taxon>Bacillota</taxon>
        <taxon>Clostridia</taxon>
        <taxon>Eubacteriales</taxon>
        <taxon>Oscillospiraceae</taxon>
        <taxon>Ruminococcus</taxon>
    </lineage>
</organism>
<proteinExistence type="predicted"/>
<feature type="compositionally biased region" description="Basic and acidic residues" evidence="1">
    <location>
        <begin position="1"/>
        <end position="22"/>
    </location>
</feature>
<gene>
    <name evidence="2" type="ORF">PNW00_10375</name>
</gene>
<feature type="region of interest" description="Disordered" evidence="1">
    <location>
        <begin position="1"/>
        <end position="25"/>
    </location>
</feature>
<evidence type="ECO:0000256" key="1">
    <source>
        <dbReference type="SAM" id="MobiDB-lite"/>
    </source>
</evidence>
<dbReference type="RefSeq" id="WP_207732726.1">
    <property type="nucleotide sequence ID" value="NZ_JADMWL010000018.1"/>
</dbReference>
<protein>
    <submittedName>
        <fullName evidence="2">Uncharacterized protein</fullName>
    </submittedName>
</protein>
<evidence type="ECO:0000313" key="3">
    <source>
        <dbReference type="Proteomes" id="UP001213042"/>
    </source>
</evidence>
<reference evidence="2" key="1">
    <citation type="submission" date="2023-01" db="EMBL/GenBank/DDBJ databases">
        <title>Human gut microbiome strain richness.</title>
        <authorList>
            <person name="Chen-Liaw A."/>
        </authorList>
    </citation>
    <scope>NUCLEOTIDE SEQUENCE</scope>
    <source>
        <strain evidence="2">D43st1_D9_D43t1_170807</strain>
    </source>
</reference>
<dbReference type="Proteomes" id="UP001213042">
    <property type="component" value="Unassembled WGS sequence"/>
</dbReference>
<evidence type="ECO:0000313" key="2">
    <source>
        <dbReference type="EMBL" id="MDB8750853.1"/>
    </source>
</evidence>